<name>A0ABM1AET4_APLCA</name>
<keyword evidence="3" id="KW-0479">Metal-binding</keyword>
<evidence type="ECO:0000256" key="2">
    <source>
        <dbReference type="ARBA" id="ARBA00022617"/>
    </source>
</evidence>
<proteinExistence type="inferred from homology"/>
<keyword evidence="4" id="KW-0256">Endoplasmic reticulum</keyword>
<dbReference type="PANTHER" id="PTHR10281:SF72">
    <property type="entry name" value="NEUDESIN"/>
    <property type="match status" value="1"/>
</dbReference>
<evidence type="ECO:0000313" key="11">
    <source>
        <dbReference type="RefSeq" id="XP_012946316.1"/>
    </source>
</evidence>
<evidence type="ECO:0000256" key="7">
    <source>
        <dbReference type="SAM" id="MobiDB-lite"/>
    </source>
</evidence>
<feature type="chain" id="PRO_5046336608" evidence="8">
    <location>
        <begin position="28"/>
        <end position="177"/>
    </location>
</feature>
<evidence type="ECO:0000256" key="4">
    <source>
        <dbReference type="ARBA" id="ARBA00022824"/>
    </source>
</evidence>
<dbReference type="SMART" id="SM01117">
    <property type="entry name" value="Cyt-b5"/>
    <property type="match status" value="1"/>
</dbReference>
<evidence type="ECO:0000256" key="1">
    <source>
        <dbReference type="ARBA" id="ARBA00004240"/>
    </source>
</evidence>
<dbReference type="Proteomes" id="UP000694888">
    <property type="component" value="Unplaced"/>
</dbReference>
<evidence type="ECO:0000256" key="6">
    <source>
        <dbReference type="ARBA" id="ARBA00038357"/>
    </source>
</evidence>
<accession>A0ABM1AET4</accession>
<feature type="signal peptide" evidence="8">
    <location>
        <begin position="1"/>
        <end position="27"/>
    </location>
</feature>
<dbReference type="InterPro" id="IPR001199">
    <property type="entry name" value="Cyt_B5-like_heme/steroid-bd"/>
</dbReference>
<evidence type="ECO:0000259" key="9">
    <source>
        <dbReference type="SMART" id="SM01117"/>
    </source>
</evidence>
<dbReference type="RefSeq" id="XP_012946316.1">
    <property type="nucleotide sequence ID" value="XM_013090862.2"/>
</dbReference>
<evidence type="ECO:0000256" key="3">
    <source>
        <dbReference type="ARBA" id="ARBA00022723"/>
    </source>
</evidence>
<comment type="similarity">
    <text evidence="6">Belongs to the cytochrome b5 family. MAPR subfamily.</text>
</comment>
<feature type="region of interest" description="Disordered" evidence="7">
    <location>
        <begin position="158"/>
        <end position="177"/>
    </location>
</feature>
<dbReference type="PANTHER" id="PTHR10281">
    <property type="entry name" value="MEMBRANE-ASSOCIATED PROGESTERONE RECEPTOR COMPONENT-RELATED"/>
    <property type="match status" value="1"/>
</dbReference>
<dbReference type="InterPro" id="IPR036400">
    <property type="entry name" value="Cyt_B5-like_heme/steroid_sf"/>
</dbReference>
<evidence type="ECO:0000313" key="10">
    <source>
        <dbReference type="Proteomes" id="UP000694888"/>
    </source>
</evidence>
<dbReference type="Pfam" id="PF00173">
    <property type="entry name" value="Cyt-b5"/>
    <property type="match status" value="1"/>
</dbReference>
<evidence type="ECO:0000256" key="8">
    <source>
        <dbReference type="SAM" id="SignalP"/>
    </source>
</evidence>
<comment type="subcellular location">
    <subcellularLocation>
        <location evidence="1">Endoplasmic reticulum</location>
    </subcellularLocation>
</comment>
<keyword evidence="8" id="KW-0732">Signal</keyword>
<feature type="domain" description="Cytochrome b5 heme-binding" evidence="9">
    <location>
        <begin position="47"/>
        <end position="134"/>
    </location>
</feature>
<evidence type="ECO:0000256" key="5">
    <source>
        <dbReference type="ARBA" id="ARBA00023004"/>
    </source>
</evidence>
<dbReference type="SUPFAM" id="SSF55856">
    <property type="entry name" value="Cytochrome b5-like heme/steroid binding domain"/>
    <property type="match status" value="1"/>
</dbReference>
<protein>
    <submittedName>
        <fullName evidence="11">Neudesin isoform X1</fullName>
    </submittedName>
</protein>
<keyword evidence="5" id="KW-0408">Iron</keyword>
<sequence>MSAQHFFSLFVVCILMSFSQFVHHADAGYTLKEVEVVSNNGEPVRVFTAEELKEYDGSNSDKPLYMGIKGVVFDVSKGERFYGKDAPYNVLVGIDSTRAVAKMSLEKEDLNHDISGLSESTLKSLDDVFEGTYVAKYPIAGLGYSGDSLICSQPPHTTSYQSSVQIPKGSTADTDIQ</sequence>
<reference evidence="11" key="1">
    <citation type="submission" date="2025-08" db="UniProtKB">
        <authorList>
            <consortium name="RefSeq"/>
        </authorList>
    </citation>
    <scope>IDENTIFICATION</scope>
</reference>
<organism evidence="10 11">
    <name type="scientific">Aplysia californica</name>
    <name type="common">California sea hare</name>
    <dbReference type="NCBI Taxonomy" id="6500"/>
    <lineage>
        <taxon>Eukaryota</taxon>
        <taxon>Metazoa</taxon>
        <taxon>Spiralia</taxon>
        <taxon>Lophotrochozoa</taxon>
        <taxon>Mollusca</taxon>
        <taxon>Gastropoda</taxon>
        <taxon>Heterobranchia</taxon>
        <taxon>Euthyneura</taxon>
        <taxon>Tectipleura</taxon>
        <taxon>Aplysiida</taxon>
        <taxon>Aplysioidea</taxon>
        <taxon>Aplysiidae</taxon>
        <taxon>Aplysia</taxon>
    </lineage>
</organism>
<dbReference type="GeneID" id="101862996"/>
<gene>
    <name evidence="11" type="primary">LOC101862996</name>
</gene>
<dbReference type="Gene3D" id="3.10.120.10">
    <property type="entry name" value="Cytochrome b5-like heme/steroid binding domain"/>
    <property type="match status" value="1"/>
</dbReference>
<keyword evidence="10" id="KW-1185">Reference proteome</keyword>
<dbReference type="InterPro" id="IPR050577">
    <property type="entry name" value="MAPR/NEUFC/NENF-like"/>
</dbReference>
<keyword evidence="2" id="KW-0349">Heme</keyword>